<keyword evidence="2" id="KW-1185">Reference proteome</keyword>
<comment type="caution">
    <text evidence="1">The sequence shown here is derived from an EMBL/GenBank/DDBJ whole genome shotgun (WGS) entry which is preliminary data.</text>
</comment>
<dbReference type="EMBL" id="CAKLCB010000264">
    <property type="protein sequence ID" value="CAH0518622.1"/>
    <property type="molecule type" value="Genomic_DNA"/>
</dbReference>
<gene>
    <name evidence="1" type="ORF">PBS001_LOCUS5186</name>
</gene>
<accession>A0ABN8D0J0</accession>
<reference evidence="1 2" key="1">
    <citation type="submission" date="2021-11" db="EMBL/GenBank/DDBJ databases">
        <authorList>
            <person name="Islam A."/>
            <person name="Islam S."/>
            <person name="Flora M.S."/>
            <person name="Rahman M."/>
            <person name="Ziaur R.M."/>
            <person name="Epstein J.H."/>
            <person name="Hassan M."/>
            <person name="Klassen M."/>
            <person name="Woodard K."/>
            <person name="Webb A."/>
            <person name="Webby R.J."/>
            <person name="El Zowalaty M.E."/>
        </authorList>
    </citation>
    <scope>NUCLEOTIDE SEQUENCE [LARGE SCALE GENOMIC DNA]</scope>
    <source>
        <strain evidence="1">Pbs1</strain>
    </source>
</reference>
<evidence type="ECO:0000313" key="2">
    <source>
        <dbReference type="Proteomes" id="UP001158986"/>
    </source>
</evidence>
<dbReference type="Proteomes" id="UP001158986">
    <property type="component" value="Unassembled WGS sequence"/>
</dbReference>
<protein>
    <submittedName>
        <fullName evidence="1">Uncharacterized protein</fullName>
    </submittedName>
</protein>
<organism evidence="1 2">
    <name type="scientific">Peronospora belbahrii</name>
    <dbReference type="NCBI Taxonomy" id="622444"/>
    <lineage>
        <taxon>Eukaryota</taxon>
        <taxon>Sar</taxon>
        <taxon>Stramenopiles</taxon>
        <taxon>Oomycota</taxon>
        <taxon>Peronosporomycetes</taxon>
        <taxon>Peronosporales</taxon>
        <taxon>Peronosporaceae</taxon>
        <taxon>Peronospora</taxon>
    </lineage>
</organism>
<evidence type="ECO:0000313" key="1">
    <source>
        <dbReference type="EMBL" id="CAH0518622.1"/>
    </source>
</evidence>
<proteinExistence type="predicted"/>
<name>A0ABN8D0J0_9STRA</name>
<sequence length="153" mass="16836">MAEPRSQLWVATGSRYERYFQFYFRILPEGSGPTQFIDEVDDGTSSGYAELNAIQKAFKGSNLSWTKKGDGHVIMKFVSYDTKKVTVNIISGGEKIDEVEVAAGGIATWNSTVSMLGGKHCISIVGVQDSWDFRPQVVAPRCCGFPMQPMVAI</sequence>